<feature type="transmembrane region" description="Helical" evidence="7">
    <location>
        <begin position="572"/>
        <end position="597"/>
    </location>
</feature>
<evidence type="ECO:0000256" key="5">
    <source>
        <dbReference type="ARBA" id="ARBA00023136"/>
    </source>
</evidence>
<dbReference type="GO" id="GO:0022857">
    <property type="term" value="F:transmembrane transporter activity"/>
    <property type="evidence" value="ECO:0007669"/>
    <property type="project" value="UniProtKB-UniRule"/>
</dbReference>
<evidence type="ECO:0000256" key="1">
    <source>
        <dbReference type="ARBA" id="ARBA00004141"/>
    </source>
</evidence>
<keyword evidence="3 7" id="KW-0812">Transmembrane</keyword>
<protein>
    <recommendedName>
        <fullName evidence="7">Choline transporter-like protein</fullName>
    </recommendedName>
</protein>
<feature type="transmembrane region" description="Helical" evidence="7">
    <location>
        <begin position="37"/>
        <end position="59"/>
    </location>
</feature>
<dbReference type="GO" id="GO:0005886">
    <property type="term" value="C:plasma membrane"/>
    <property type="evidence" value="ECO:0007669"/>
    <property type="project" value="UniProtKB-SubCell"/>
</dbReference>
<keyword evidence="6" id="KW-0325">Glycoprotein</keyword>
<evidence type="ECO:0000256" key="6">
    <source>
        <dbReference type="ARBA" id="ARBA00023180"/>
    </source>
</evidence>
<dbReference type="RefSeq" id="XP_044550916.1">
    <property type="nucleotide sequence ID" value="XM_044691323.1"/>
</dbReference>
<comment type="function">
    <text evidence="7">Choline transporter.</text>
</comment>
<evidence type="ECO:0000313" key="8">
    <source>
        <dbReference type="EMBL" id="KAG2386924.1"/>
    </source>
</evidence>
<gene>
    <name evidence="8" type="ORF">C9374_001959</name>
</gene>
<feature type="transmembrane region" description="Helical" evidence="7">
    <location>
        <begin position="341"/>
        <end position="364"/>
    </location>
</feature>
<dbReference type="GeneID" id="68094415"/>
<dbReference type="InterPro" id="IPR007603">
    <property type="entry name" value="Choline_transptr-like"/>
</dbReference>
<dbReference type="Proteomes" id="UP000816034">
    <property type="component" value="Unassembled WGS sequence"/>
</dbReference>
<organism evidence="8 9">
    <name type="scientific">Naegleria lovaniensis</name>
    <name type="common">Amoeba</name>
    <dbReference type="NCBI Taxonomy" id="51637"/>
    <lineage>
        <taxon>Eukaryota</taxon>
        <taxon>Discoba</taxon>
        <taxon>Heterolobosea</taxon>
        <taxon>Tetramitia</taxon>
        <taxon>Eutetramitia</taxon>
        <taxon>Vahlkampfiidae</taxon>
        <taxon>Naegleria</taxon>
    </lineage>
</organism>
<accession>A0AA88GVH8</accession>
<dbReference type="Pfam" id="PF04515">
    <property type="entry name" value="Choline_transpo"/>
    <property type="match status" value="1"/>
</dbReference>
<proteinExistence type="inferred from homology"/>
<feature type="transmembrane region" description="Helical" evidence="7">
    <location>
        <begin position="617"/>
        <end position="638"/>
    </location>
</feature>
<evidence type="ECO:0000313" key="9">
    <source>
        <dbReference type="Proteomes" id="UP000816034"/>
    </source>
</evidence>
<comment type="similarity">
    <text evidence="2 7">Belongs to the CTL (choline transporter-like) family.</text>
</comment>
<keyword evidence="9" id="KW-1185">Reference proteome</keyword>
<feature type="transmembrane region" description="Helical" evidence="7">
    <location>
        <begin position="425"/>
        <end position="450"/>
    </location>
</feature>
<feature type="transmembrane region" description="Helical" evidence="7">
    <location>
        <begin position="296"/>
        <end position="321"/>
    </location>
</feature>
<feature type="transmembrane region" description="Helical" evidence="7">
    <location>
        <begin position="471"/>
        <end position="496"/>
    </location>
</feature>
<dbReference type="AlphaFoldDB" id="A0AA88GVH8"/>
<comment type="subcellular location">
    <subcellularLocation>
        <location evidence="7">Cell membrane</location>
        <topology evidence="7">Multi-pass membrane protein</topology>
    </subcellularLocation>
    <subcellularLocation>
        <location evidence="1">Membrane</location>
        <topology evidence="1">Multi-pass membrane protein</topology>
    </subcellularLocation>
</comment>
<evidence type="ECO:0000256" key="4">
    <source>
        <dbReference type="ARBA" id="ARBA00022989"/>
    </source>
</evidence>
<dbReference type="PANTHER" id="PTHR12385">
    <property type="entry name" value="CHOLINE TRANSPORTER-LIKE (SLC FAMILY 44)"/>
    <property type="match status" value="1"/>
</dbReference>
<feature type="transmembrane region" description="Helical" evidence="7">
    <location>
        <begin position="251"/>
        <end position="276"/>
    </location>
</feature>
<comment type="caution">
    <text evidence="8">The sequence shown here is derived from an EMBL/GenBank/DDBJ whole genome shotgun (WGS) entry which is preliminary data.</text>
</comment>
<keyword evidence="5 7" id="KW-0472">Membrane</keyword>
<feature type="transmembrane region" description="Helical" evidence="7">
    <location>
        <begin position="224"/>
        <end position="244"/>
    </location>
</feature>
<keyword evidence="4 7" id="KW-1133">Transmembrane helix</keyword>
<evidence type="ECO:0000256" key="3">
    <source>
        <dbReference type="ARBA" id="ARBA00022692"/>
    </source>
</evidence>
<dbReference type="PANTHER" id="PTHR12385:SF14">
    <property type="entry name" value="CHOLINE TRANSPORTER-LIKE 2"/>
    <property type="match status" value="1"/>
</dbReference>
<sequence>MKKLACCNKGEKTEDDFDKKQIPAEYGVNRKRSCTDVLCIPVFILFWIGMFVIAGFGFWSGNPAALVEPIDYQGNMCGYAIGKGNDNMVDLKNKTFLWYPFEFRPEQIKDITTARLISALGMGICVKECPSSLVSILNPLSTAVLDSVVCKYDVNDTNALTRAKKAYDGDGCYFNYFTHETYFKRCIPVLDNTTMDLVTKTTFKQTMKVTNGLKQGLSEVWRSWLPILISSVLSLILCFTFVLFMRLFVGIVVRVILVVIALIMGVAGGYILYIGVKKYLESESNGVIDTTMRTASQWWMGIGGTILGLLLIYLVLMIFLWGRIRKAIAIIKEGSRAVNKFPTLIIIPAVSFLLICGLTVWWAVVAVFLQSAQKPVTIAANDPRWSSYMTEISTFMNTTKFSNTSITIDQGTTALQVLGLYNLFAYFWGVAFIEAIACTTIAGVVAGWYFGGIGNDKKTEKFSVFKSFWRVLRYHIGSMIFGSLVVAIVQMIRYLFKKAKTRLQKLAQENTVANWIIKVFDAVLWVVEKIVRFMNKNAYLMIAIHGSNFLMSSSRGFMIVMENILIVGTTNAISDVVLFLGRVLITVVSSVICYLIIDLNNTYQFLVVVLPVVEYGIIPSLVTAVITFLIASLFMNLYDTAIDTILICVSYELHINPNEIKGPYFMSDRLRKIYLGKLKMDRIGDFSCCCCTSQGESYDDDVKVKDKELKDEKSKDKDQKPAKM</sequence>
<name>A0AA88GVH8_NAELO</name>
<evidence type="ECO:0000256" key="2">
    <source>
        <dbReference type="ARBA" id="ARBA00007168"/>
    </source>
</evidence>
<evidence type="ECO:0000256" key="7">
    <source>
        <dbReference type="RuleBase" id="RU368066"/>
    </source>
</evidence>
<reference evidence="8 9" key="1">
    <citation type="journal article" date="2018" name="BMC Genomics">
        <title>The genome of Naegleria lovaniensis, the basis for a comparative approach to unravel pathogenicity factors of the human pathogenic amoeba N. fowleri.</title>
        <authorList>
            <person name="Liechti N."/>
            <person name="Schurch N."/>
            <person name="Bruggmann R."/>
            <person name="Wittwer M."/>
        </authorList>
    </citation>
    <scope>NUCLEOTIDE SEQUENCE [LARGE SCALE GENOMIC DNA]</scope>
    <source>
        <strain evidence="8 9">ATCC 30569</strain>
    </source>
</reference>
<dbReference type="EMBL" id="PYSW02000014">
    <property type="protein sequence ID" value="KAG2386924.1"/>
    <property type="molecule type" value="Genomic_DNA"/>
</dbReference>